<evidence type="ECO:0000256" key="1">
    <source>
        <dbReference type="ARBA" id="ARBA00004141"/>
    </source>
</evidence>
<evidence type="ECO:0000256" key="3">
    <source>
        <dbReference type="ARBA" id="ARBA00022692"/>
    </source>
</evidence>
<keyword evidence="9" id="KW-1185">Reference proteome</keyword>
<organism evidence="8 9">
    <name type="scientific">Sphingomonas hengshuiensis</name>
    <dbReference type="NCBI Taxonomy" id="1609977"/>
    <lineage>
        <taxon>Bacteria</taxon>
        <taxon>Pseudomonadati</taxon>
        <taxon>Pseudomonadota</taxon>
        <taxon>Alphaproteobacteria</taxon>
        <taxon>Sphingomonadales</taxon>
        <taxon>Sphingomonadaceae</taxon>
        <taxon>Sphingomonas</taxon>
    </lineage>
</organism>
<dbReference type="AlphaFoldDB" id="A0A7U4JAF8"/>
<evidence type="ECO:0000313" key="8">
    <source>
        <dbReference type="EMBL" id="AJP73193.1"/>
    </source>
</evidence>
<sequence>MSDAAAPPAQGKAGPYSWYVLFVLFLVYALNFIDRQILTILAPDIRRDLGLSHADIGFLYGTAFGVFYALFGIPLGRLADGWHRVRLMTLGLALWSTMTALSGLARSGGALAAARIGVGIGEATSGPSAYSLISDWFPKRQRATALALYSAGIYFGGGFSLFIGGSIAQHWNAAWPNGGPGGLVGWQAAFMAVGLPGLLLALWVATLREPLRGRSEGLATPPHPAPFRAFFDDLVTILPPLTLIGAARTGARALATNLLVLGLLAAAVFALVRLGEPLPQWLAVATGIYAVFSWSSALRRRDPATFRLILGTPAFLCVVLAYGLNAFLAYAVAGLAPSYAAQVFQVSSSEAGLWIGGPAILGGFAGVTLGGIAADRLRQRYAAGRIMVVLFGAVAPVVPMIVAFTTSDKTLFYAMLPLTQVLASCALGSAAAATQDLVLPRMRGTATGAFFIGTTLIGLAMGPYLAGRIADLSGSLSIGLLSLLASVPIALVAAIAALRLVPQAEATRVERARLAGEPL</sequence>
<name>A0A7U4JAF8_9SPHN</name>
<feature type="transmembrane region" description="Helical" evidence="6">
    <location>
        <begin position="16"/>
        <end position="33"/>
    </location>
</feature>
<dbReference type="Proteomes" id="UP000032300">
    <property type="component" value="Chromosome"/>
</dbReference>
<dbReference type="GO" id="GO:0016020">
    <property type="term" value="C:membrane"/>
    <property type="evidence" value="ECO:0007669"/>
    <property type="project" value="UniProtKB-SubCell"/>
</dbReference>
<dbReference type="InterPro" id="IPR044770">
    <property type="entry name" value="MFS_spinster-like"/>
</dbReference>
<feature type="transmembrane region" description="Helical" evidence="6">
    <location>
        <begin position="386"/>
        <end position="405"/>
    </location>
</feature>
<keyword evidence="3 6" id="KW-0812">Transmembrane</keyword>
<dbReference type="InterPro" id="IPR011701">
    <property type="entry name" value="MFS"/>
</dbReference>
<feature type="transmembrane region" description="Helical" evidence="6">
    <location>
        <begin position="278"/>
        <end position="296"/>
    </location>
</feature>
<dbReference type="OrthoDB" id="7400989at2"/>
<dbReference type="PANTHER" id="PTHR23505">
    <property type="entry name" value="SPINSTER"/>
    <property type="match status" value="1"/>
</dbReference>
<evidence type="ECO:0000256" key="5">
    <source>
        <dbReference type="ARBA" id="ARBA00023136"/>
    </source>
</evidence>
<feature type="transmembrane region" description="Helical" evidence="6">
    <location>
        <begin position="183"/>
        <end position="205"/>
    </location>
</feature>
<proteinExistence type="predicted"/>
<reference evidence="8 9" key="1">
    <citation type="journal article" date="2015" name="Int. J. Syst. Evol. Microbiol.">
        <title>Sphingomonas hengshuiensis sp. nov., isolated from lake wetland.</title>
        <authorList>
            <person name="Wei S."/>
            <person name="Wang T."/>
            <person name="Liu H."/>
            <person name="Zhang C."/>
            <person name="Guo J."/>
            <person name="Wang Q."/>
            <person name="Liang K."/>
            <person name="Zhang Z."/>
        </authorList>
    </citation>
    <scope>NUCLEOTIDE SEQUENCE [LARGE SCALE GENOMIC DNA]</scope>
    <source>
        <strain evidence="8 9">WHSC-8</strain>
    </source>
</reference>
<feature type="transmembrane region" description="Helical" evidence="6">
    <location>
        <begin position="253"/>
        <end position="272"/>
    </location>
</feature>
<dbReference type="PANTHER" id="PTHR23505:SF79">
    <property type="entry name" value="PROTEIN SPINSTER"/>
    <property type="match status" value="1"/>
</dbReference>
<keyword evidence="2" id="KW-0813">Transport</keyword>
<comment type="subcellular location">
    <subcellularLocation>
        <location evidence="1">Membrane</location>
        <topology evidence="1">Multi-pass membrane protein</topology>
    </subcellularLocation>
</comment>
<feature type="transmembrane region" description="Helical" evidence="6">
    <location>
        <begin position="445"/>
        <end position="466"/>
    </location>
</feature>
<feature type="transmembrane region" description="Helical" evidence="6">
    <location>
        <begin position="54"/>
        <end position="73"/>
    </location>
</feature>
<evidence type="ECO:0000259" key="7">
    <source>
        <dbReference type="PROSITE" id="PS50850"/>
    </source>
</evidence>
<evidence type="ECO:0000313" key="9">
    <source>
        <dbReference type="Proteomes" id="UP000032300"/>
    </source>
</evidence>
<dbReference type="Gene3D" id="1.20.1250.20">
    <property type="entry name" value="MFS general substrate transporter like domains"/>
    <property type="match status" value="2"/>
</dbReference>
<dbReference type="GO" id="GO:0022857">
    <property type="term" value="F:transmembrane transporter activity"/>
    <property type="evidence" value="ECO:0007669"/>
    <property type="project" value="InterPro"/>
</dbReference>
<dbReference type="PROSITE" id="PS50850">
    <property type="entry name" value="MFS"/>
    <property type="match status" value="1"/>
</dbReference>
<feature type="transmembrane region" description="Helical" evidence="6">
    <location>
        <begin position="308"/>
        <end position="333"/>
    </location>
</feature>
<feature type="domain" description="Major facilitator superfamily (MFS) profile" evidence="7">
    <location>
        <begin position="20"/>
        <end position="505"/>
    </location>
</feature>
<feature type="transmembrane region" description="Helical" evidence="6">
    <location>
        <begin position="85"/>
        <end position="105"/>
    </location>
</feature>
<feature type="transmembrane region" description="Helical" evidence="6">
    <location>
        <begin position="411"/>
        <end position="433"/>
    </location>
</feature>
<accession>A0A7U4JAF8</accession>
<reference evidence="8 9" key="2">
    <citation type="submission" date="2015-02" db="EMBL/GenBank/DDBJ databases">
        <title>The complete genome of Sphingomonas hengshuiensis sp. WHSC-8 isolated from soil of Hengshui Lake.</title>
        <authorList>
            <person name="Wei S."/>
            <person name="Guo J."/>
            <person name="Su C."/>
            <person name="Wu R."/>
            <person name="Zhang Z."/>
            <person name="Liang K."/>
            <person name="Li H."/>
            <person name="Wang T."/>
            <person name="Liu H."/>
            <person name="Zhang C."/>
            <person name="Li Z."/>
            <person name="Wang Q."/>
            <person name="Meng J."/>
        </authorList>
    </citation>
    <scope>NUCLEOTIDE SEQUENCE [LARGE SCALE GENOMIC DNA]</scope>
    <source>
        <strain evidence="8 9">WHSC-8</strain>
    </source>
</reference>
<dbReference type="CDD" id="cd17328">
    <property type="entry name" value="MFS_spinster_like"/>
    <property type="match status" value="1"/>
</dbReference>
<evidence type="ECO:0000256" key="2">
    <source>
        <dbReference type="ARBA" id="ARBA00022448"/>
    </source>
</evidence>
<dbReference type="InterPro" id="IPR036259">
    <property type="entry name" value="MFS_trans_sf"/>
</dbReference>
<dbReference type="Pfam" id="PF07690">
    <property type="entry name" value="MFS_1"/>
    <property type="match status" value="1"/>
</dbReference>
<feature type="transmembrane region" description="Helical" evidence="6">
    <location>
        <begin position="478"/>
        <end position="501"/>
    </location>
</feature>
<evidence type="ECO:0000256" key="6">
    <source>
        <dbReference type="SAM" id="Phobius"/>
    </source>
</evidence>
<dbReference type="RefSeq" id="WP_044333900.1">
    <property type="nucleotide sequence ID" value="NZ_CP010836.1"/>
</dbReference>
<keyword evidence="4 6" id="KW-1133">Transmembrane helix</keyword>
<dbReference type="SUPFAM" id="SSF103473">
    <property type="entry name" value="MFS general substrate transporter"/>
    <property type="match status" value="1"/>
</dbReference>
<dbReference type="InterPro" id="IPR020846">
    <property type="entry name" value="MFS_dom"/>
</dbReference>
<dbReference type="EMBL" id="CP010836">
    <property type="protein sequence ID" value="AJP73193.1"/>
    <property type="molecule type" value="Genomic_DNA"/>
</dbReference>
<keyword evidence="5 6" id="KW-0472">Membrane</keyword>
<dbReference type="KEGG" id="sphi:TS85_17455"/>
<gene>
    <name evidence="8" type="ORF">TS85_17455</name>
</gene>
<evidence type="ECO:0000256" key="4">
    <source>
        <dbReference type="ARBA" id="ARBA00022989"/>
    </source>
</evidence>
<protein>
    <submittedName>
        <fullName evidence="8">MFS transporter</fullName>
    </submittedName>
</protein>
<feature type="transmembrane region" description="Helical" evidence="6">
    <location>
        <begin position="146"/>
        <end position="171"/>
    </location>
</feature>
<feature type="transmembrane region" description="Helical" evidence="6">
    <location>
        <begin position="353"/>
        <end position="374"/>
    </location>
</feature>